<dbReference type="RefSeq" id="XP_011392403.1">
    <property type="nucleotide sequence ID" value="XM_011394101.1"/>
</dbReference>
<organism evidence="1 2">
    <name type="scientific">Mycosarcoma maydis</name>
    <name type="common">Corn smut fungus</name>
    <name type="synonym">Ustilago maydis</name>
    <dbReference type="NCBI Taxonomy" id="5270"/>
    <lineage>
        <taxon>Eukaryota</taxon>
        <taxon>Fungi</taxon>
        <taxon>Dikarya</taxon>
        <taxon>Basidiomycota</taxon>
        <taxon>Ustilaginomycotina</taxon>
        <taxon>Ustilaginomycetes</taxon>
        <taxon>Ustilaginales</taxon>
        <taxon>Ustilaginaceae</taxon>
        <taxon>Mycosarcoma</taxon>
    </lineage>
</organism>
<gene>
    <name evidence="1" type="ORF">UMAG_06036</name>
</gene>
<sequence length="184" mass="21009">MSLEEFSRARKHKLSLLRSLRVAEQTNSSLGSTSVQASRAIKRHFRNYDPITGQLKRLTSARDLPDTVEKHVDGLERQTIQQDERQRNEQLDLTNIAPKRANWDLKRDLERRLKKLEPADSQATILLIRQRIQSQQTAAGLDANTQDRHENTVTRLTAEIAATATSDFNHTLHTSNDESSDNDD</sequence>
<dbReference type="EMBL" id="CM003160">
    <property type="protein sequence ID" value="KIS65948.1"/>
    <property type="molecule type" value="Genomic_DNA"/>
</dbReference>
<dbReference type="GeneID" id="23565754"/>
<accession>A0A0D1CFZ9</accession>
<dbReference type="PANTHER" id="PTHR31551:SF1">
    <property type="entry name" value="COILED-COIL DOMAIN-CONTAINING PROTEIN 12"/>
    <property type="match status" value="1"/>
</dbReference>
<dbReference type="Proteomes" id="UP000000561">
    <property type="component" value="Chromosome 21"/>
</dbReference>
<name>A0A0D1CFZ9_MYCMD</name>
<dbReference type="FunCoup" id="A0A0D1CFZ9">
    <property type="interactions" value="312"/>
</dbReference>
<keyword evidence="2" id="KW-1185">Reference proteome</keyword>
<dbReference type="VEuPathDB" id="FungiDB:UMAG_06036"/>
<dbReference type="PANTHER" id="PTHR31551">
    <property type="entry name" value="PRE-MRNA-SPLICING FACTOR CWF18"/>
    <property type="match status" value="1"/>
</dbReference>
<evidence type="ECO:0000313" key="2">
    <source>
        <dbReference type="Proteomes" id="UP000000561"/>
    </source>
</evidence>
<dbReference type="InParanoid" id="A0A0D1CFZ9"/>
<dbReference type="OrthoDB" id="10261348at2759"/>
<reference evidence="1 2" key="1">
    <citation type="journal article" date="2006" name="Nature">
        <title>Insights from the genome of the biotrophic fungal plant pathogen Ustilago maydis.</title>
        <authorList>
            <person name="Kamper J."/>
            <person name="Kahmann R."/>
            <person name="Bolker M."/>
            <person name="Ma L.J."/>
            <person name="Brefort T."/>
            <person name="Saville B.J."/>
            <person name="Banuett F."/>
            <person name="Kronstad J.W."/>
            <person name="Gold S.E."/>
            <person name="Muller O."/>
            <person name="Perlin M.H."/>
            <person name="Wosten H.A."/>
            <person name="de Vries R."/>
            <person name="Ruiz-Herrera J."/>
            <person name="Reynaga-Pena C.G."/>
            <person name="Snetselaar K."/>
            <person name="McCann M."/>
            <person name="Perez-Martin J."/>
            <person name="Feldbrugge M."/>
            <person name="Basse C.W."/>
            <person name="Steinberg G."/>
            <person name="Ibeas J.I."/>
            <person name="Holloman W."/>
            <person name="Guzman P."/>
            <person name="Farman M."/>
            <person name="Stajich J.E."/>
            <person name="Sentandreu R."/>
            <person name="Gonzalez-Prieto J.M."/>
            <person name="Kennell J.C."/>
            <person name="Molina L."/>
            <person name="Schirawski J."/>
            <person name="Mendoza-Mendoza A."/>
            <person name="Greilinger D."/>
            <person name="Munch K."/>
            <person name="Rossel N."/>
            <person name="Scherer M."/>
            <person name="Vranes M."/>
            <person name="Ladendorf O."/>
            <person name="Vincon V."/>
            <person name="Fuchs U."/>
            <person name="Sandrock B."/>
            <person name="Meng S."/>
            <person name="Ho E.C."/>
            <person name="Cahill M.J."/>
            <person name="Boyce K.J."/>
            <person name="Klose J."/>
            <person name="Klosterman S.J."/>
            <person name="Deelstra H.J."/>
            <person name="Ortiz-Castellanos L."/>
            <person name="Li W."/>
            <person name="Sanchez-Alonso P."/>
            <person name="Schreier P.H."/>
            <person name="Hauser-Hahn I."/>
            <person name="Vaupel M."/>
            <person name="Koopmann E."/>
            <person name="Friedrich G."/>
            <person name="Voss H."/>
            <person name="Schluter T."/>
            <person name="Margolis J."/>
            <person name="Platt D."/>
            <person name="Swimmer C."/>
            <person name="Gnirke A."/>
            <person name="Chen F."/>
            <person name="Vysotskaia V."/>
            <person name="Mannhaupt G."/>
            <person name="Guldener U."/>
            <person name="Munsterkotter M."/>
            <person name="Haase D."/>
            <person name="Oesterheld M."/>
            <person name="Mewes H.W."/>
            <person name="Mauceli E.W."/>
            <person name="DeCaprio D."/>
            <person name="Wade C.M."/>
            <person name="Butler J."/>
            <person name="Young S."/>
            <person name="Jaffe D.B."/>
            <person name="Calvo S."/>
            <person name="Nusbaum C."/>
            <person name="Galagan J."/>
            <person name="Birren B.W."/>
        </authorList>
    </citation>
    <scope>NUCLEOTIDE SEQUENCE [LARGE SCALE GENOMIC DNA]</scope>
    <source>
        <strain evidence="2">DSM 14603 / FGSC 9021 / UM521</strain>
    </source>
</reference>
<protein>
    <submittedName>
        <fullName evidence="1">Coiled-coil domain-containing protein 12 (CCDC12)</fullName>
    </submittedName>
</protein>
<dbReference type="GO" id="GO:0071014">
    <property type="term" value="C:post-mRNA release spliceosomal complex"/>
    <property type="evidence" value="ECO:0000318"/>
    <property type="project" value="GO_Central"/>
</dbReference>
<dbReference type="STRING" id="237631.A0A0D1CFZ9"/>
<evidence type="ECO:0000313" key="1">
    <source>
        <dbReference type="EMBL" id="KIS65948.1"/>
    </source>
</evidence>
<dbReference type="InterPro" id="IPR013169">
    <property type="entry name" value="mRNA_splic_Cwf18-like"/>
</dbReference>
<proteinExistence type="predicted"/>
<dbReference type="OMA" id="KPHNETT"/>
<dbReference type="Pfam" id="PF08315">
    <property type="entry name" value="cwf18"/>
    <property type="match status" value="1"/>
</dbReference>
<dbReference type="AlphaFoldDB" id="A0A0D1CFZ9"/>
<dbReference type="GO" id="GO:0005684">
    <property type="term" value="C:U2-type spliceosomal complex"/>
    <property type="evidence" value="ECO:0000318"/>
    <property type="project" value="GO_Central"/>
</dbReference>
<dbReference type="eggNOG" id="KOG3407">
    <property type="taxonomic scope" value="Eukaryota"/>
</dbReference>
<dbReference type="KEGG" id="uma:UMAG_06036"/>